<feature type="compositionally biased region" description="Polar residues" evidence="2">
    <location>
        <begin position="417"/>
        <end position="442"/>
    </location>
</feature>
<dbReference type="STRING" id="61424.A0A2T9YXA1"/>
<dbReference type="InterPro" id="IPR006597">
    <property type="entry name" value="Sel1-like"/>
</dbReference>
<dbReference type="PANTHER" id="PTHR46430">
    <property type="entry name" value="PROTEIN SKT5-RELATED"/>
    <property type="match status" value="1"/>
</dbReference>
<feature type="region of interest" description="Disordered" evidence="2">
    <location>
        <begin position="365"/>
        <end position="444"/>
    </location>
</feature>
<dbReference type="OrthoDB" id="272077at2759"/>
<evidence type="ECO:0000256" key="2">
    <source>
        <dbReference type="SAM" id="MobiDB-lite"/>
    </source>
</evidence>
<feature type="compositionally biased region" description="Low complexity" evidence="2">
    <location>
        <begin position="365"/>
        <end position="380"/>
    </location>
</feature>
<evidence type="ECO:0000256" key="1">
    <source>
        <dbReference type="ARBA" id="ARBA00022737"/>
    </source>
</evidence>
<keyword evidence="1" id="KW-0677">Repeat</keyword>
<dbReference type="SMART" id="SM00671">
    <property type="entry name" value="SEL1"/>
    <property type="match status" value="6"/>
</dbReference>
<feature type="compositionally biased region" description="Polar residues" evidence="2">
    <location>
        <begin position="381"/>
        <end position="408"/>
    </location>
</feature>
<dbReference type="AlphaFoldDB" id="A0A2T9YXA1"/>
<gene>
    <name evidence="3" type="ORF">BB559_002189</name>
</gene>
<dbReference type="Proteomes" id="UP000245699">
    <property type="component" value="Unassembled WGS sequence"/>
</dbReference>
<sequence>MYINQQRTTSFSAYDIKINHYQSPLNTKKIKIAQNTIYKDEKNTDRENSDRPKYFINLSVPQGLSEISFDYKNPQSDRIENSSIVFRKSYHYYRNSKNIIGNSFQINKTQQNCLRRTKSMSHLEIYPKAKGTSNILHRKSRIPDNYFSRIKRSTLCENSDENEHCFNDRNLKRKIDVQSMSSKKSKTETNTKSIAGSSFESTTFSALKVPDNRQETKMSNSYGSKSMLTIERNPLMLEEYDSFRKTVGTSKVRGENHQENISDTSVQRISQSTYILKIEKILKKMKSLFKVSEKDMEFKIHQKDIVKNNETNTKNPPKPEKLKRNSIANTLVPQPLENSTKPKKDSTKKFRFSIALKNRLSFSLPQSKSSLNSASSKSTLMNSPESFPSSTKTKSQNLVENTKSTSFEIEQIEKLPNKQNSEQSYENKSSKKQIPNSKSSSEQNRKYGITDILKGSSSSVNTQNIPQRKIPKKNIITRDIHKPKKFEGKQNSSMGVYTHGSFSLLNINKTSSIYNPSLVSMGEKNGIEVYRQAAHRTKNVKVQLDYTKFLLDTILQIDHVVNEIKESCENDLGERKPNVGYEINSIINRNLMAAKSNFSSRASRISLHGINETDEYKLLDTSSYMKKEVIYWLNFLTKHKGNIEAYYILGTLYEHGKYGLEKNSKKAHKLYSHAAKYSHPDSTFKVATYFELHKNYQKSIAYYHLAASLFQPNANYRIGIMLLKGELNQKRNYKSALIYLRRSAEQADRDCPDGAYVLGLIYLGLYPDEELYNHLFIDCVEGCRLLEIASSLSMPDAQYKLGKFYESGDHGFPIDEETSIMYYQYAAEGGNSKAQYALSRLYLIKNGGLIGYNGEKAFEWCKRAAEKKCTDAEYKLGQLYELGIGTESNEEKALFWYKKAAKNNHTEAKLVLAEKKSLLTKKKRNTFFSILSRSNKPINS</sequence>
<dbReference type="Pfam" id="PF08238">
    <property type="entry name" value="Sel1"/>
    <property type="match status" value="6"/>
</dbReference>
<feature type="region of interest" description="Disordered" evidence="2">
    <location>
        <begin position="307"/>
        <end position="348"/>
    </location>
</feature>
<accession>A0A2T9YXA1</accession>
<reference evidence="3 4" key="1">
    <citation type="journal article" date="2018" name="MBio">
        <title>Comparative Genomics Reveals the Core Gene Toolbox for the Fungus-Insect Symbiosis.</title>
        <authorList>
            <person name="Wang Y."/>
            <person name="Stata M."/>
            <person name="Wang W."/>
            <person name="Stajich J.E."/>
            <person name="White M.M."/>
            <person name="Moncalvo J.M."/>
        </authorList>
    </citation>
    <scope>NUCLEOTIDE SEQUENCE [LARGE SCALE GENOMIC DNA]</scope>
    <source>
        <strain evidence="3 4">AUS-77-4</strain>
    </source>
</reference>
<name>A0A2T9YXA1_9FUNG</name>
<evidence type="ECO:0000313" key="3">
    <source>
        <dbReference type="EMBL" id="PVU96957.1"/>
    </source>
</evidence>
<dbReference type="SUPFAM" id="SSF81901">
    <property type="entry name" value="HCP-like"/>
    <property type="match status" value="2"/>
</dbReference>
<dbReference type="Gene3D" id="1.25.40.10">
    <property type="entry name" value="Tetratricopeptide repeat domain"/>
    <property type="match status" value="2"/>
</dbReference>
<proteinExistence type="predicted"/>
<dbReference type="InterPro" id="IPR051726">
    <property type="entry name" value="Chitin_Synth_Reg"/>
</dbReference>
<protein>
    <submittedName>
        <fullName evidence="3">Uncharacterized protein</fullName>
    </submittedName>
</protein>
<feature type="compositionally biased region" description="Polar residues" evidence="2">
    <location>
        <begin position="326"/>
        <end position="339"/>
    </location>
</feature>
<comment type="caution">
    <text evidence="3">The sequence shown here is derived from an EMBL/GenBank/DDBJ whole genome shotgun (WGS) entry which is preliminary data.</text>
</comment>
<keyword evidence="4" id="KW-1185">Reference proteome</keyword>
<organism evidence="3 4">
    <name type="scientific">Furculomyces boomerangus</name>
    <dbReference type="NCBI Taxonomy" id="61424"/>
    <lineage>
        <taxon>Eukaryota</taxon>
        <taxon>Fungi</taxon>
        <taxon>Fungi incertae sedis</taxon>
        <taxon>Zoopagomycota</taxon>
        <taxon>Kickxellomycotina</taxon>
        <taxon>Harpellomycetes</taxon>
        <taxon>Harpellales</taxon>
        <taxon>Harpellaceae</taxon>
        <taxon>Furculomyces</taxon>
    </lineage>
</organism>
<evidence type="ECO:0000313" key="4">
    <source>
        <dbReference type="Proteomes" id="UP000245699"/>
    </source>
</evidence>
<dbReference type="EMBL" id="MBFT01000126">
    <property type="protein sequence ID" value="PVU96957.1"/>
    <property type="molecule type" value="Genomic_DNA"/>
</dbReference>
<dbReference type="PANTHER" id="PTHR46430:SF1">
    <property type="entry name" value="CHITIN SYNTHASE REGULATOR SKT5-RELATED"/>
    <property type="match status" value="1"/>
</dbReference>
<dbReference type="InterPro" id="IPR011990">
    <property type="entry name" value="TPR-like_helical_dom_sf"/>
</dbReference>